<name>A0A5N5HAI7_9ROSA</name>
<reference evidence="2" key="2">
    <citation type="submission" date="2019-10" db="EMBL/GenBank/DDBJ databases">
        <title>A de novo genome assembly of a pear dwarfing rootstock.</title>
        <authorList>
            <person name="Wang F."/>
            <person name="Wang J."/>
            <person name="Li S."/>
            <person name="Zhang Y."/>
            <person name="Fang M."/>
            <person name="Ma L."/>
            <person name="Zhao Y."/>
            <person name="Jiang S."/>
        </authorList>
    </citation>
    <scope>NUCLEOTIDE SEQUENCE [LARGE SCALE GENOMIC DNA]</scope>
</reference>
<comment type="caution">
    <text evidence="1">The sequence shown here is derived from an EMBL/GenBank/DDBJ whole genome shotgun (WGS) entry which is preliminary data.</text>
</comment>
<dbReference type="Proteomes" id="UP000327157">
    <property type="component" value="Chromosome 4"/>
</dbReference>
<accession>A0A5N5HAI7</accession>
<dbReference type="AlphaFoldDB" id="A0A5N5HAI7"/>
<evidence type="ECO:0000313" key="2">
    <source>
        <dbReference type="Proteomes" id="UP000327157"/>
    </source>
</evidence>
<dbReference type="EMBL" id="SMOL01000231">
    <property type="protein sequence ID" value="KAB2622440.1"/>
    <property type="molecule type" value="Genomic_DNA"/>
</dbReference>
<sequence length="86" mass="9932">MLIAEFCKYVDLYAKVMVESLVNHAALRQGTGRVFLQNIEFVGNKRDEVPFSPKDQQSVESFLKALDRDYMMPLVYNVYDHSANVK</sequence>
<gene>
    <name evidence="1" type="ORF">D8674_024622</name>
</gene>
<keyword evidence="2" id="KW-1185">Reference proteome</keyword>
<protein>
    <submittedName>
        <fullName evidence="1">Uncharacterized protein</fullName>
    </submittedName>
</protein>
<evidence type="ECO:0000313" key="1">
    <source>
        <dbReference type="EMBL" id="KAB2622440.1"/>
    </source>
</evidence>
<reference evidence="1 2" key="3">
    <citation type="submission" date="2019-11" db="EMBL/GenBank/DDBJ databases">
        <title>A de novo genome assembly of a pear dwarfing rootstock.</title>
        <authorList>
            <person name="Wang F."/>
            <person name="Wang J."/>
            <person name="Li S."/>
            <person name="Zhang Y."/>
            <person name="Fang M."/>
            <person name="Ma L."/>
            <person name="Zhao Y."/>
            <person name="Jiang S."/>
        </authorList>
    </citation>
    <scope>NUCLEOTIDE SEQUENCE [LARGE SCALE GENOMIC DNA]</scope>
    <source>
        <strain evidence="1">S2</strain>
        <tissue evidence="1">Leaf</tissue>
    </source>
</reference>
<reference evidence="1 2" key="1">
    <citation type="submission" date="2019-09" db="EMBL/GenBank/DDBJ databases">
        <authorList>
            <person name="Ou C."/>
        </authorList>
    </citation>
    <scope>NUCLEOTIDE SEQUENCE [LARGE SCALE GENOMIC DNA]</scope>
    <source>
        <strain evidence="1">S2</strain>
        <tissue evidence="1">Leaf</tissue>
    </source>
</reference>
<dbReference type="OrthoDB" id="10266662at2759"/>
<organism evidence="1 2">
    <name type="scientific">Pyrus ussuriensis x Pyrus communis</name>
    <dbReference type="NCBI Taxonomy" id="2448454"/>
    <lineage>
        <taxon>Eukaryota</taxon>
        <taxon>Viridiplantae</taxon>
        <taxon>Streptophyta</taxon>
        <taxon>Embryophyta</taxon>
        <taxon>Tracheophyta</taxon>
        <taxon>Spermatophyta</taxon>
        <taxon>Magnoliopsida</taxon>
        <taxon>eudicotyledons</taxon>
        <taxon>Gunneridae</taxon>
        <taxon>Pentapetalae</taxon>
        <taxon>rosids</taxon>
        <taxon>fabids</taxon>
        <taxon>Rosales</taxon>
        <taxon>Rosaceae</taxon>
        <taxon>Amygdaloideae</taxon>
        <taxon>Maleae</taxon>
        <taxon>Pyrus</taxon>
    </lineage>
</organism>
<proteinExistence type="predicted"/>